<organism evidence="1 2">
    <name type="scientific">Ataeniobius toweri</name>
    <dbReference type="NCBI Taxonomy" id="208326"/>
    <lineage>
        <taxon>Eukaryota</taxon>
        <taxon>Metazoa</taxon>
        <taxon>Chordata</taxon>
        <taxon>Craniata</taxon>
        <taxon>Vertebrata</taxon>
        <taxon>Euteleostomi</taxon>
        <taxon>Actinopterygii</taxon>
        <taxon>Neopterygii</taxon>
        <taxon>Teleostei</taxon>
        <taxon>Neoteleostei</taxon>
        <taxon>Acanthomorphata</taxon>
        <taxon>Ovalentaria</taxon>
        <taxon>Atherinomorphae</taxon>
        <taxon>Cyprinodontiformes</taxon>
        <taxon>Goodeidae</taxon>
        <taxon>Ataeniobius</taxon>
    </lineage>
</organism>
<keyword evidence="2" id="KW-1185">Reference proteome</keyword>
<gene>
    <name evidence="1" type="ORF">ATANTOWER_023096</name>
</gene>
<dbReference type="EMBL" id="JAHUTI010034609">
    <property type="protein sequence ID" value="MED6243593.1"/>
    <property type="molecule type" value="Genomic_DNA"/>
</dbReference>
<protein>
    <submittedName>
        <fullName evidence="1">Uncharacterized protein</fullName>
    </submittedName>
</protein>
<accession>A0ABU7B020</accession>
<proteinExistence type="predicted"/>
<evidence type="ECO:0000313" key="1">
    <source>
        <dbReference type="EMBL" id="MED6243593.1"/>
    </source>
</evidence>
<reference evidence="1 2" key="1">
    <citation type="submission" date="2021-07" db="EMBL/GenBank/DDBJ databases">
        <authorList>
            <person name="Palmer J.M."/>
        </authorList>
    </citation>
    <scope>NUCLEOTIDE SEQUENCE [LARGE SCALE GENOMIC DNA]</scope>
    <source>
        <strain evidence="1 2">AT_MEX2019</strain>
        <tissue evidence="1">Muscle</tissue>
    </source>
</reference>
<sequence>MNADRVLLSPIALRMERRMKRCTHTWTSCQCLRSSIRTGLLGQQQTQQRHPNVPLPRHLLQLLRGDPMVFPGQLGDIVPPACPGPIAN</sequence>
<evidence type="ECO:0000313" key="2">
    <source>
        <dbReference type="Proteomes" id="UP001345963"/>
    </source>
</evidence>
<comment type="caution">
    <text evidence="1">The sequence shown here is derived from an EMBL/GenBank/DDBJ whole genome shotgun (WGS) entry which is preliminary data.</text>
</comment>
<name>A0ABU7B020_9TELE</name>
<dbReference type="Proteomes" id="UP001345963">
    <property type="component" value="Unassembled WGS sequence"/>
</dbReference>